<dbReference type="EMBL" id="AFHG01000049">
    <property type="protein sequence ID" value="EGK71616.1"/>
    <property type="molecule type" value="Genomic_DNA"/>
</dbReference>
<name>F5RCW5_METUF</name>
<keyword evidence="2 4" id="KW-0449">Lipoprotein</keyword>
<dbReference type="Pfam" id="PF02321">
    <property type="entry name" value="OEP"/>
    <property type="match status" value="2"/>
</dbReference>
<evidence type="ECO:0000313" key="4">
    <source>
        <dbReference type="EMBL" id="EGK71616.1"/>
    </source>
</evidence>
<dbReference type="RefSeq" id="WP_008061457.1">
    <property type="nucleotide sequence ID" value="NZ_AFHG01000049.1"/>
</dbReference>
<dbReference type="GO" id="GO:0015562">
    <property type="term" value="F:efflux transmembrane transporter activity"/>
    <property type="evidence" value="ECO:0007669"/>
    <property type="project" value="InterPro"/>
</dbReference>
<protein>
    <submittedName>
        <fullName evidence="4">RND efflux system, outer membrane lipoprotein, NodT family</fullName>
    </submittedName>
</protein>
<dbReference type="Gene3D" id="1.20.1600.10">
    <property type="entry name" value="Outer membrane efflux proteins (OEP)"/>
    <property type="match status" value="1"/>
</dbReference>
<keyword evidence="2" id="KW-0812">Transmembrane</keyword>
<keyword evidence="2" id="KW-1134">Transmembrane beta strand</keyword>
<keyword evidence="2" id="KW-0564">Palmitate</keyword>
<dbReference type="InterPro" id="IPR010131">
    <property type="entry name" value="MdtP/NodT-like"/>
</dbReference>
<comment type="caution">
    <text evidence="4">The sequence shown here is derived from an EMBL/GenBank/DDBJ whole genome shotgun (WGS) entry which is preliminary data.</text>
</comment>
<dbReference type="Gene3D" id="2.20.200.10">
    <property type="entry name" value="Outer membrane efflux proteins (OEP)"/>
    <property type="match status" value="1"/>
</dbReference>
<keyword evidence="5" id="KW-1185">Reference proteome</keyword>
<evidence type="ECO:0000256" key="2">
    <source>
        <dbReference type="RuleBase" id="RU362097"/>
    </source>
</evidence>
<dbReference type="OrthoDB" id="9770517at2"/>
<organism evidence="4 5">
    <name type="scientific">Methyloversatilis universalis (strain ATCC BAA-1314 / DSM 25237 / JCM 13912 / CCUG 52030 / FAM5)</name>
    <dbReference type="NCBI Taxonomy" id="1000565"/>
    <lineage>
        <taxon>Bacteria</taxon>
        <taxon>Pseudomonadati</taxon>
        <taxon>Pseudomonadota</taxon>
        <taxon>Betaproteobacteria</taxon>
        <taxon>Nitrosomonadales</taxon>
        <taxon>Sterolibacteriaceae</taxon>
        <taxon>Methyloversatilis</taxon>
    </lineage>
</organism>
<dbReference type="InterPro" id="IPR003423">
    <property type="entry name" value="OMP_efflux"/>
</dbReference>
<keyword evidence="3" id="KW-0175">Coiled coil</keyword>
<sequence length="480" mass="50712">MMSVKTPLALACAALLSGCMVGPDYVRPAVELPAQYGANDAAAPAAIARGWWKQFNDDTLNALVEQALADNTDVQRAAARIEQADALLREAGAALFPDVGLQAGASRSRISGVGAPIPAGSPLYRKNFQTAIATSFELDFWGKLRRASEAARAQALGTRYAKDTVELTLVSQVTGNYLNLRALDAQLALSRDTLATRRENADILRTRVERGLTNELELQQALAAQAQIEAQIADLARSRALVENQLALLTGRLGQQIAPGDLRALPLPPLPPAGLPSSLLDARPDVRQAESELASANALIGVAKAALYPSISLTGNYGSQSRELSDLFSGPSNIWSLGLSLDLPLFDGGRRSARVDQASAQQKQALAGYVSAIRNAFTDVRDALASAEQYAQSVEALQKQADAATRSLQLAQKRYDAGYSRYLEVLDAQRTANEASLALVRARQGQLAEVVNLYAALGGGWAADGATAPDAAASTPPASN</sequence>
<dbReference type="eggNOG" id="COG1538">
    <property type="taxonomic scope" value="Bacteria"/>
</dbReference>
<accession>F5RCW5</accession>
<proteinExistence type="inferred from homology"/>
<dbReference type="NCBIfam" id="TIGR01845">
    <property type="entry name" value="outer_NodT"/>
    <property type="match status" value="1"/>
</dbReference>
<feature type="coiled-coil region" evidence="3">
    <location>
        <begin position="380"/>
        <end position="414"/>
    </location>
</feature>
<evidence type="ECO:0000256" key="3">
    <source>
        <dbReference type="SAM" id="Coils"/>
    </source>
</evidence>
<evidence type="ECO:0000313" key="5">
    <source>
        <dbReference type="Proteomes" id="UP000005019"/>
    </source>
</evidence>
<evidence type="ECO:0000256" key="1">
    <source>
        <dbReference type="ARBA" id="ARBA00007613"/>
    </source>
</evidence>
<dbReference type="PANTHER" id="PTHR30203:SF30">
    <property type="entry name" value="OUTER MEMBRANE PROTEIN-RELATED"/>
    <property type="match status" value="1"/>
</dbReference>
<keyword evidence="2" id="KW-0472">Membrane</keyword>
<dbReference type="SUPFAM" id="SSF56954">
    <property type="entry name" value="Outer membrane efflux proteins (OEP)"/>
    <property type="match status" value="1"/>
</dbReference>
<dbReference type="AlphaFoldDB" id="F5RCW5"/>
<dbReference type="STRING" id="1000565.METUNv1_02120"/>
<dbReference type="GO" id="GO:0005886">
    <property type="term" value="C:plasma membrane"/>
    <property type="evidence" value="ECO:0007669"/>
    <property type="project" value="UniProtKB-SubCell"/>
</dbReference>
<dbReference type="PANTHER" id="PTHR30203">
    <property type="entry name" value="OUTER MEMBRANE CATION EFFLUX PROTEIN"/>
    <property type="match status" value="1"/>
</dbReference>
<comment type="subcellular location">
    <subcellularLocation>
        <location evidence="2">Cell membrane</location>
        <topology evidence="2">Lipid-anchor</topology>
    </subcellularLocation>
</comment>
<dbReference type="PROSITE" id="PS51257">
    <property type="entry name" value="PROKAR_LIPOPROTEIN"/>
    <property type="match status" value="1"/>
</dbReference>
<dbReference type="Proteomes" id="UP000005019">
    <property type="component" value="Unassembled WGS sequence"/>
</dbReference>
<comment type="similarity">
    <text evidence="1 2">Belongs to the outer membrane factor (OMF) (TC 1.B.17) family.</text>
</comment>
<reference evidence="4 5" key="1">
    <citation type="journal article" date="2011" name="J. Bacteriol.">
        <title>Genome sequence of Methyloversatilis universalis FAM5T, a methylotrophic representative of the order Rhodocyclales.</title>
        <authorList>
            <person name="Kittichotirat W."/>
            <person name="Good N.M."/>
            <person name="Hall R."/>
            <person name="Bringel F."/>
            <person name="Lajus A."/>
            <person name="Medigue C."/>
            <person name="Smalley N.E."/>
            <person name="Beck D."/>
            <person name="Bumgarner R."/>
            <person name="Vuilleumier S."/>
            <person name="Kalyuzhnaya M.G."/>
        </authorList>
    </citation>
    <scope>NUCLEOTIDE SEQUENCE [LARGE SCALE GENOMIC DNA]</scope>
    <source>
        <strain evidence="5">ATCC BAA-1314 / JCM 13912 / FAM5</strain>
    </source>
</reference>
<gene>
    <name evidence="4" type="ORF">METUNv1_02120</name>
</gene>